<name>A0A849AF85_9MICO</name>
<gene>
    <name evidence="8" type="ORF">HJ588_02975</name>
</gene>
<protein>
    <submittedName>
        <fullName evidence="8">Deoxyribodipyrimidine photo-lyase</fullName>
    </submittedName>
</protein>
<keyword evidence="9" id="KW-1185">Reference proteome</keyword>
<dbReference type="GO" id="GO:0003677">
    <property type="term" value="F:DNA binding"/>
    <property type="evidence" value="ECO:0007669"/>
    <property type="project" value="TreeGrafter"/>
</dbReference>
<reference evidence="8 9" key="1">
    <citation type="submission" date="2020-05" db="EMBL/GenBank/DDBJ databases">
        <title>Flexivirga sp. ID2601S isolated from air conditioner.</title>
        <authorList>
            <person name="Kim D.H."/>
        </authorList>
    </citation>
    <scope>NUCLEOTIDE SEQUENCE [LARGE SCALE GENOMIC DNA]</scope>
    <source>
        <strain evidence="8 9">ID2601S</strain>
    </source>
</reference>
<comment type="caution">
    <text evidence="8">The sequence shown here is derived from an EMBL/GenBank/DDBJ whole genome shotgun (WGS) entry which is preliminary data.</text>
</comment>
<feature type="binding site" evidence="4">
    <location>
        <position position="216"/>
    </location>
    <ligand>
        <name>FAD</name>
        <dbReference type="ChEBI" id="CHEBI:57692"/>
    </ligand>
</feature>
<comment type="cofactor">
    <cofactor evidence="4">
        <name>FAD</name>
        <dbReference type="ChEBI" id="CHEBI:57692"/>
    </cofactor>
    <text evidence="4">Binds 1 FAD per subunit.</text>
</comment>
<dbReference type="Pfam" id="PF03441">
    <property type="entry name" value="FAD_binding_7"/>
    <property type="match status" value="1"/>
</dbReference>
<evidence type="ECO:0000259" key="7">
    <source>
        <dbReference type="PROSITE" id="PS51645"/>
    </source>
</evidence>
<proteinExistence type="inferred from homology"/>
<accession>A0A849AF85</accession>
<dbReference type="InterPro" id="IPR018394">
    <property type="entry name" value="DNA_photolyase_1_CS_C"/>
</dbReference>
<dbReference type="InterPro" id="IPR014729">
    <property type="entry name" value="Rossmann-like_a/b/a_fold"/>
</dbReference>
<dbReference type="GO" id="GO:0006950">
    <property type="term" value="P:response to stress"/>
    <property type="evidence" value="ECO:0007669"/>
    <property type="project" value="UniProtKB-ARBA"/>
</dbReference>
<organism evidence="8 9">
    <name type="scientific">Flexivirga aerilata</name>
    <dbReference type="NCBI Taxonomy" id="1656889"/>
    <lineage>
        <taxon>Bacteria</taxon>
        <taxon>Bacillati</taxon>
        <taxon>Actinomycetota</taxon>
        <taxon>Actinomycetes</taxon>
        <taxon>Micrococcales</taxon>
        <taxon>Dermacoccaceae</taxon>
        <taxon>Flexivirga</taxon>
    </lineage>
</organism>
<dbReference type="PROSITE" id="PS51645">
    <property type="entry name" value="PHR_CRY_ALPHA_BETA"/>
    <property type="match status" value="1"/>
</dbReference>
<dbReference type="GO" id="GO:0071949">
    <property type="term" value="F:FAD binding"/>
    <property type="evidence" value="ECO:0007669"/>
    <property type="project" value="TreeGrafter"/>
</dbReference>
<evidence type="ECO:0000313" key="9">
    <source>
        <dbReference type="Proteomes" id="UP000557772"/>
    </source>
</evidence>
<evidence type="ECO:0000256" key="3">
    <source>
        <dbReference type="ARBA" id="ARBA00022991"/>
    </source>
</evidence>
<dbReference type="Gene3D" id="3.40.50.620">
    <property type="entry name" value="HUPs"/>
    <property type="match status" value="1"/>
</dbReference>
<sequence>MPTPAILWLRRDLRRHDHPALGAATAAAGRAGVLPVFVIDPTLWEGCGPVRRRWLADTLRVTSALYDDKLAIRVGDPRDVLPALAAETGAGSVHVTRETTPFGARRDAEVAERLRSAGVDFTATGTPYAIGPGIVRTQGGTPFQVFTPFSRAWRDHGRPAPAQDPKPTLHDAGSHPHADELLSAATEFELAEPLPDAGEPGALARWSDFLERLDDYDTDRDRPDLDGTSRLSPYLKLGAIHPRTLLADLAGRQGPGAEKFETELAWREFYADVLHHHPRSAWHDLRDGLAVLAYDDPGEQVDAWRAGRTGFPIVDAGMRQLARTGWMAGRVRMITASFLTKDLHVWWPVGARHFLDHLIDGDLASNNHGWQWVAGTGTDAAPYFRVFNPITQGIRFDPDGAYVRRWVPELAHLPGRAAHEPWKHDDGYDHGYPEPIVDHAAERREALARYDAAKRSPQPRNPR</sequence>
<dbReference type="Pfam" id="PF00875">
    <property type="entry name" value="DNA_photolyase"/>
    <property type="match status" value="1"/>
</dbReference>
<dbReference type="InterPro" id="IPR036134">
    <property type="entry name" value="Crypto/Photolyase_FAD-like_sf"/>
</dbReference>
<feature type="binding site" evidence="4">
    <location>
        <begin position="228"/>
        <end position="232"/>
    </location>
    <ligand>
        <name>FAD</name>
        <dbReference type="ChEBI" id="CHEBI:57692"/>
    </ligand>
</feature>
<dbReference type="PROSITE" id="PS00394">
    <property type="entry name" value="DNA_PHOTOLYASES_1_1"/>
    <property type="match status" value="1"/>
</dbReference>
<dbReference type="InterPro" id="IPR005101">
    <property type="entry name" value="Cryptochr/Photolyase_FAD-bd"/>
</dbReference>
<dbReference type="InterPro" id="IPR036155">
    <property type="entry name" value="Crypto/Photolyase_N_sf"/>
</dbReference>
<keyword evidence="8" id="KW-0456">Lyase</keyword>
<keyword evidence="3 5" id="KW-0157">Chromophore</keyword>
<dbReference type="Gene3D" id="1.10.579.10">
    <property type="entry name" value="DNA Cyclobutane Dipyrimidine Photolyase, subunit A, domain 3"/>
    <property type="match status" value="1"/>
</dbReference>
<feature type="binding site" evidence="4">
    <location>
        <begin position="263"/>
        <end position="270"/>
    </location>
    <ligand>
        <name>FAD</name>
        <dbReference type="ChEBI" id="CHEBI:57692"/>
    </ligand>
</feature>
<dbReference type="RefSeq" id="WP_171151791.1">
    <property type="nucleotide sequence ID" value="NZ_JABENB010000001.1"/>
</dbReference>
<dbReference type="Gene3D" id="1.25.40.80">
    <property type="match status" value="1"/>
</dbReference>
<evidence type="ECO:0000256" key="5">
    <source>
        <dbReference type="RuleBase" id="RU004182"/>
    </source>
</evidence>
<comment type="similarity">
    <text evidence="5">Belongs to the DNA photolyase family.</text>
</comment>
<feature type="binding site" evidence="4">
    <location>
        <position position="260"/>
    </location>
    <ligand>
        <name>FAD</name>
        <dbReference type="ChEBI" id="CHEBI:57692"/>
    </ligand>
</feature>
<dbReference type="GO" id="GO:0006139">
    <property type="term" value="P:nucleobase-containing compound metabolic process"/>
    <property type="evidence" value="ECO:0007669"/>
    <property type="project" value="UniProtKB-ARBA"/>
</dbReference>
<dbReference type="EMBL" id="JABENB010000001">
    <property type="protein sequence ID" value="NNG38236.1"/>
    <property type="molecule type" value="Genomic_DNA"/>
</dbReference>
<dbReference type="InterPro" id="IPR002081">
    <property type="entry name" value="Cryptochrome/DNA_photolyase_1"/>
</dbReference>
<dbReference type="SUPFAM" id="SSF48173">
    <property type="entry name" value="Cryptochrome/photolyase FAD-binding domain"/>
    <property type="match status" value="1"/>
</dbReference>
<dbReference type="SUPFAM" id="SSF52425">
    <property type="entry name" value="Cryptochrome/photolyase, N-terminal domain"/>
    <property type="match status" value="1"/>
</dbReference>
<keyword evidence="1 4" id="KW-0285">Flavoprotein</keyword>
<evidence type="ECO:0000256" key="1">
    <source>
        <dbReference type="ARBA" id="ARBA00022630"/>
    </source>
</evidence>
<dbReference type="InterPro" id="IPR006050">
    <property type="entry name" value="DNA_photolyase_N"/>
</dbReference>
<feature type="region of interest" description="Disordered" evidence="6">
    <location>
        <begin position="154"/>
        <end position="176"/>
    </location>
</feature>
<dbReference type="PANTHER" id="PTHR11455:SF9">
    <property type="entry name" value="CRYPTOCHROME CIRCADIAN CLOCK 5 ISOFORM X1"/>
    <property type="match status" value="1"/>
</dbReference>
<evidence type="ECO:0000256" key="2">
    <source>
        <dbReference type="ARBA" id="ARBA00022827"/>
    </source>
</evidence>
<dbReference type="Proteomes" id="UP000557772">
    <property type="component" value="Unassembled WGS sequence"/>
</dbReference>
<feature type="binding site" evidence="4">
    <location>
        <begin position="360"/>
        <end position="362"/>
    </location>
    <ligand>
        <name>FAD</name>
        <dbReference type="ChEBI" id="CHEBI:57692"/>
    </ligand>
</feature>
<evidence type="ECO:0000256" key="6">
    <source>
        <dbReference type="SAM" id="MobiDB-lite"/>
    </source>
</evidence>
<feature type="compositionally biased region" description="Basic and acidic residues" evidence="6">
    <location>
        <begin position="167"/>
        <end position="176"/>
    </location>
</feature>
<feature type="domain" description="Photolyase/cryptochrome alpha/beta" evidence="7">
    <location>
        <begin position="3"/>
        <end position="129"/>
    </location>
</feature>
<evidence type="ECO:0000313" key="8">
    <source>
        <dbReference type="EMBL" id="NNG38236.1"/>
    </source>
</evidence>
<keyword evidence="2 4" id="KW-0274">FAD</keyword>
<dbReference type="PANTHER" id="PTHR11455">
    <property type="entry name" value="CRYPTOCHROME"/>
    <property type="match status" value="1"/>
</dbReference>
<dbReference type="GO" id="GO:0003904">
    <property type="term" value="F:deoxyribodipyrimidine photo-lyase activity"/>
    <property type="evidence" value="ECO:0007669"/>
    <property type="project" value="TreeGrafter"/>
</dbReference>
<dbReference type="AlphaFoldDB" id="A0A849AF85"/>
<dbReference type="GO" id="GO:0009416">
    <property type="term" value="P:response to light stimulus"/>
    <property type="evidence" value="ECO:0007669"/>
    <property type="project" value="TreeGrafter"/>
</dbReference>
<evidence type="ECO:0000256" key="4">
    <source>
        <dbReference type="PIRSR" id="PIRSR602081-1"/>
    </source>
</evidence>
<dbReference type="PRINTS" id="PR00147">
    <property type="entry name" value="DNAPHOTLYASE"/>
</dbReference>